<dbReference type="EMBL" id="JAUSRL010000004">
    <property type="protein sequence ID" value="MDP9960765.1"/>
    <property type="molecule type" value="Genomic_DNA"/>
</dbReference>
<keyword evidence="4" id="KW-1185">Reference proteome</keyword>
<evidence type="ECO:0000256" key="1">
    <source>
        <dbReference type="SAM" id="MobiDB-lite"/>
    </source>
</evidence>
<dbReference type="Gene3D" id="3.30.1150.10">
    <property type="match status" value="1"/>
</dbReference>
<dbReference type="Proteomes" id="UP001235513">
    <property type="component" value="Unassembled WGS sequence"/>
</dbReference>
<proteinExistence type="predicted"/>
<organism evidence="3 4">
    <name type="scientific">Chryseobacterium lathyri</name>
    <dbReference type="NCBI Taxonomy" id="395933"/>
    <lineage>
        <taxon>Bacteria</taxon>
        <taxon>Pseudomonadati</taxon>
        <taxon>Bacteroidota</taxon>
        <taxon>Flavobacteriia</taxon>
        <taxon>Flavobacteriales</taxon>
        <taxon>Weeksellaceae</taxon>
        <taxon>Chryseobacterium group</taxon>
        <taxon>Chryseobacterium</taxon>
    </lineage>
</organism>
<evidence type="ECO:0000313" key="3">
    <source>
        <dbReference type="EMBL" id="MDP9960765.1"/>
    </source>
</evidence>
<gene>
    <name evidence="3" type="ORF">J2T04_002653</name>
</gene>
<dbReference type="SUPFAM" id="SSF74653">
    <property type="entry name" value="TolA/TonB C-terminal domain"/>
    <property type="match status" value="1"/>
</dbReference>
<keyword evidence="2" id="KW-0812">Transmembrane</keyword>
<evidence type="ECO:0000256" key="2">
    <source>
        <dbReference type="SAM" id="Phobius"/>
    </source>
</evidence>
<accession>A0ABT9SQP2</accession>
<name>A0ABT9SQP2_9FLAO</name>
<protein>
    <submittedName>
        <fullName evidence="3">Protein TonB</fullName>
    </submittedName>
</protein>
<keyword evidence="2" id="KW-1133">Transmembrane helix</keyword>
<feature type="transmembrane region" description="Helical" evidence="2">
    <location>
        <begin position="40"/>
        <end position="61"/>
    </location>
</feature>
<sequence length="279" mass="30721">MKHLNQNQEFRFNEVLFEHRNKEYGAYVLRNESDRLLTKALFVGVSLLAAISVTPFVVSAFETTEKVIINEPIYRPIDIIPNDPPKENPPVQIQKPDNPPEKVKTYDASLGEPKANVTNEKVIEKIEGAVAGPKNNKDGIIATTNYHPVPPQAGTGPAVPYIPPTPPEKVSDNHIASGDELASEAIFTGGIDSFRNKVINNFDGSGFVGNGDTMKTVVTFIVEKDGTISGLKANGKDVEFNNEAIRTIKNVKGLWKPAKNKQGEAVRSYFKFPITMNFE</sequence>
<comment type="caution">
    <text evidence="3">The sequence shown here is derived from an EMBL/GenBank/DDBJ whole genome shotgun (WGS) entry which is preliminary data.</text>
</comment>
<feature type="region of interest" description="Disordered" evidence="1">
    <location>
        <begin position="80"/>
        <end position="100"/>
    </location>
</feature>
<keyword evidence="2" id="KW-0472">Membrane</keyword>
<dbReference type="RefSeq" id="WP_306844290.1">
    <property type="nucleotide sequence ID" value="NZ_JAUSRL010000004.1"/>
</dbReference>
<evidence type="ECO:0000313" key="4">
    <source>
        <dbReference type="Proteomes" id="UP001235513"/>
    </source>
</evidence>
<reference evidence="3 4" key="1">
    <citation type="submission" date="2023-07" db="EMBL/GenBank/DDBJ databases">
        <title>Sorghum-associated microbial communities from plants grown in Nebraska, USA.</title>
        <authorList>
            <person name="Schachtman D."/>
        </authorList>
    </citation>
    <scope>NUCLEOTIDE SEQUENCE [LARGE SCALE GENOMIC DNA]</scope>
    <source>
        <strain evidence="3 4">CC351</strain>
    </source>
</reference>